<comment type="caution">
    <text evidence="7">The sequence shown here is derived from an EMBL/GenBank/DDBJ whole genome shotgun (WGS) entry which is preliminary data.</text>
</comment>
<evidence type="ECO:0000256" key="1">
    <source>
        <dbReference type="ARBA" id="ARBA00022801"/>
    </source>
</evidence>
<feature type="compositionally biased region" description="Basic and acidic residues" evidence="5">
    <location>
        <begin position="8"/>
        <end position="26"/>
    </location>
</feature>
<dbReference type="InterPro" id="IPR016035">
    <property type="entry name" value="Acyl_Trfase/lysoPLipase"/>
</dbReference>
<organism evidence="7 8">
    <name type="scientific">Kribbella capetownensis</name>
    <dbReference type="NCBI Taxonomy" id="1572659"/>
    <lineage>
        <taxon>Bacteria</taxon>
        <taxon>Bacillati</taxon>
        <taxon>Actinomycetota</taxon>
        <taxon>Actinomycetes</taxon>
        <taxon>Propionibacteriales</taxon>
        <taxon>Kribbellaceae</taxon>
        <taxon>Kribbella</taxon>
    </lineage>
</organism>
<keyword evidence="2 4" id="KW-0442">Lipid degradation</keyword>
<protein>
    <submittedName>
        <fullName evidence="7">Patatin-like phospholipase family protein</fullName>
    </submittedName>
</protein>
<dbReference type="GO" id="GO:0016042">
    <property type="term" value="P:lipid catabolic process"/>
    <property type="evidence" value="ECO:0007669"/>
    <property type="project" value="UniProtKB-UniRule"/>
</dbReference>
<evidence type="ECO:0000313" key="8">
    <source>
        <dbReference type="Proteomes" id="UP000293342"/>
    </source>
</evidence>
<evidence type="ECO:0000256" key="5">
    <source>
        <dbReference type="SAM" id="MobiDB-lite"/>
    </source>
</evidence>
<feature type="region of interest" description="Disordered" evidence="5">
    <location>
        <begin position="1"/>
        <end position="31"/>
    </location>
</feature>
<reference evidence="7 8" key="1">
    <citation type="submission" date="2019-02" db="EMBL/GenBank/DDBJ databases">
        <title>Kribbella capetownensis sp. nov. and Kribbella speibonae sp. nov., isolated from soil.</title>
        <authorList>
            <person name="Curtis S.M."/>
            <person name="Norton I."/>
            <person name="Everest G.J."/>
            <person name="Meyers P.R."/>
        </authorList>
    </citation>
    <scope>NUCLEOTIDE SEQUENCE [LARGE SCALE GENOMIC DNA]</scope>
    <source>
        <strain evidence="7 8">YM53</strain>
    </source>
</reference>
<feature type="active site" description="Nucleophile" evidence="4">
    <location>
        <position position="70"/>
    </location>
</feature>
<feature type="short sequence motif" description="DGA/G" evidence="4">
    <location>
        <begin position="238"/>
        <end position="240"/>
    </location>
</feature>
<accession>A0A4R0K256</accession>
<dbReference type="EMBL" id="SJKD01000004">
    <property type="protein sequence ID" value="TCC48915.1"/>
    <property type="molecule type" value="Genomic_DNA"/>
</dbReference>
<dbReference type="OrthoDB" id="9813090at2"/>
<dbReference type="InterPro" id="IPR002641">
    <property type="entry name" value="PNPLA_dom"/>
</dbReference>
<dbReference type="RefSeq" id="WP_131515150.1">
    <property type="nucleotide sequence ID" value="NZ_SJKD01000004.1"/>
</dbReference>
<evidence type="ECO:0000256" key="4">
    <source>
        <dbReference type="PROSITE-ProRule" id="PRU01161"/>
    </source>
</evidence>
<keyword evidence="1 4" id="KW-0378">Hydrolase</keyword>
<dbReference type="SUPFAM" id="SSF52151">
    <property type="entry name" value="FabD/lysophospholipase-like"/>
    <property type="match status" value="1"/>
</dbReference>
<dbReference type="Gene3D" id="3.40.1090.10">
    <property type="entry name" value="Cytosolic phospholipase A2 catalytic domain"/>
    <property type="match status" value="2"/>
</dbReference>
<dbReference type="PANTHER" id="PTHR14226:SF78">
    <property type="entry name" value="SLR0060 PROTEIN"/>
    <property type="match status" value="1"/>
</dbReference>
<dbReference type="Proteomes" id="UP000293342">
    <property type="component" value="Unassembled WGS sequence"/>
</dbReference>
<feature type="domain" description="PNPLA" evidence="6">
    <location>
        <begin position="35"/>
        <end position="251"/>
    </location>
</feature>
<evidence type="ECO:0000256" key="2">
    <source>
        <dbReference type="ARBA" id="ARBA00022963"/>
    </source>
</evidence>
<dbReference type="PANTHER" id="PTHR14226">
    <property type="entry name" value="NEUROPATHY TARGET ESTERASE/SWISS CHEESE D.MELANOGASTER"/>
    <property type="match status" value="1"/>
</dbReference>
<keyword evidence="3 4" id="KW-0443">Lipid metabolism</keyword>
<evidence type="ECO:0000256" key="3">
    <source>
        <dbReference type="ARBA" id="ARBA00023098"/>
    </source>
</evidence>
<name>A0A4R0K256_9ACTN</name>
<dbReference type="GO" id="GO:0016787">
    <property type="term" value="F:hydrolase activity"/>
    <property type="evidence" value="ECO:0007669"/>
    <property type="project" value="UniProtKB-UniRule"/>
</dbReference>
<dbReference type="PROSITE" id="PS51635">
    <property type="entry name" value="PNPLA"/>
    <property type="match status" value="1"/>
</dbReference>
<dbReference type="Pfam" id="PF01734">
    <property type="entry name" value="Patatin"/>
    <property type="match status" value="1"/>
</dbReference>
<evidence type="ECO:0000313" key="7">
    <source>
        <dbReference type="EMBL" id="TCC48915.1"/>
    </source>
</evidence>
<proteinExistence type="predicted"/>
<comment type="caution">
    <text evidence="4">Lacks conserved residue(s) required for the propagation of feature annotation.</text>
</comment>
<keyword evidence="8" id="KW-1185">Reference proteome</keyword>
<dbReference type="InterPro" id="IPR050301">
    <property type="entry name" value="NTE"/>
</dbReference>
<evidence type="ECO:0000259" key="6">
    <source>
        <dbReference type="PROSITE" id="PS51635"/>
    </source>
</evidence>
<feature type="active site" description="Proton acceptor" evidence="4">
    <location>
        <position position="238"/>
    </location>
</feature>
<dbReference type="AlphaFoldDB" id="A0A4R0K256"/>
<gene>
    <name evidence="7" type="ORF">E0H75_20325</name>
</gene>
<sequence length="390" mass="42273">MSPASAPDEVHVSGEPVRRIPGDDSRNPQPGMALCLSGGGYRAMVFHVGVLWRLNEAGMLAELDRVSSVSGGSITAGVLGMNWNELLFDQAGVAKQFVDQVVDPVRAMASTHVDLPAVLTGIGLPFTSVADRVVRALRKQLFGQKTLQDLPDKPTFVINATNVESGVLMRFSKQYLADYRVGRIDNPGLPLAVAVAASSAFPPILSPCTVDLDREEWVTQPGNDLTSPEFRNEIRLSDGGVYDNLGLETAWKRYETVLVSDAGGHLGAVADPPVDWAQHTIRVLKVIDNQVRSLRKRQVIDAFRNKRPGMYVGIRSHVDDFPLADPLPSDPVVAARLAGISTRLNAMDDTVQEQLINWGYVICDTGLRAHLGKPAGDGTLPYPDNPLTKL</sequence>